<evidence type="ECO:0000259" key="5">
    <source>
        <dbReference type="Pfam" id="PF14905"/>
    </source>
</evidence>
<dbReference type="SUPFAM" id="SSF49464">
    <property type="entry name" value="Carboxypeptidase regulatory domain-like"/>
    <property type="match status" value="1"/>
</dbReference>
<dbReference type="PANTHER" id="PTHR40980">
    <property type="entry name" value="PLUG DOMAIN-CONTAINING PROTEIN"/>
    <property type="match status" value="1"/>
</dbReference>
<dbReference type="EMBL" id="JBHSYQ010000008">
    <property type="protein sequence ID" value="MFC6998826.1"/>
    <property type="molecule type" value="Genomic_DNA"/>
</dbReference>
<keyword evidence="2" id="KW-0472">Membrane</keyword>
<evidence type="ECO:0000256" key="4">
    <source>
        <dbReference type="SAM" id="SignalP"/>
    </source>
</evidence>
<keyword evidence="4" id="KW-0732">Signal</keyword>
<dbReference type="Gene3D" id="2.60.40.1120">
    <property type="entry name" value="Carboxypeptidase-like, regulatory domain"/>
    <property type="match status" value="1"/>
</dbReference>
<proteinExistence type="predicted"/>
<keyword evidence="7" id="KW-1185">Reference proteome</keyword>
<dbReference type="Gene3D" id="2.40.170.20">
    <property type="entry name" value="TonB-dependent receptor, beta-barrel domain"/>
    <property type="match status" value="1"/>
</dbReference>
<reference evidence="7" key="1">
    <citation type="journal article" date="2019" name="Int. J. Syst. Evol. Microbiol.">
        <title>The Global Catalogue of Microorganisms (GCM) 10K type strain sequencing project: providing services to taxonomists for standard genome sequencing and annotation.</title>
        <authorList>
            <consortium name="The Broad Institute Genomics Platform"/>
            <consortium name="The Broad Institute Genome Sequencing Center for Infectious Disease"/>
            <person name="Wu L."/>
            <person name="Ma J."/>
        </authorList>
    </citation>
    <scope>NUCLEOTIDE SEQUENCE [LARGE SCALE GENOMIC DNA]</scope>
    <source>
        <strain evidence="7">CGMCC 4.7393</strain>
    </source>
</reference>
<feature type="domain" description="Outer membrane protein beta-barrel" evidence="5">
    <location>
        <begin position="400"/>
        <end position="803"/>
    </location>
</feature>
<dbReference type="PANTHER" id="PTHR40980:SF4">
    <property type="entry name" value="TONB-DEPENDENT RECEPTOR-LIKE BETA-BARREL DOMAIN-CONTAINING PROTEIN"/>
    <property type="match status" value="1"/>
</dbReference>
<protein>
    <submittedName>
        <fullName evidence="6">Outer membrane beta-barrel protein</fullName>
    </submittedName>
</protein>
<comment type="subcellular location">
    <subcellularLocation>
        <location evidence="1">Cell outer membrane</location>
    </subcellularLocation>
</comment>
<name>A0ABW2DLW1_9BACT</name>
<keyword evidence="3" id="KW-0998">Cell outer membrane</keyword>
<dbReference type="RefSeq" id="WP_066625601.1">
    <property type="nucleotide sequence ID" value="NZ_JBHSYQ010000008.1"/>
</dbReference>
<evidence type="ECO:0000256" key="1">
    <source>
        <dbReference type="ARBA" id="ARBA00004442"/>
    </source>
</evidence>
<evidence type="ECO:0000313" key="6">
    <source>
        <dbReference type="EMBL" id="MFC6998826.1"/>
    </source>
</evidence>
<dbReference type="Proteomes" id="UP001596405">
    <property type="component" value="Unassembled WGS sequence"/>
</dbReference>
<feature type="signal peptide" evidence="4">
    <location>
        <begin position="1"/>
        <end position="24"/>
    </location>
</feature>
<dbReference type="Pfam" id="PF14905">
    <property type="entry name" value="OMP_b-brl_3"/>
    <property type="match status" value="1"/>
</dbReference>
<evidence type="ECO:0000313" key="7">
    <source>
        <dbReference type="Proteomes" id="UP001596405"/>
    </source>
</evidence>
<dbReference type="InterPro" id="IPR041700">
    <property type="entry name" value="OMP_b-brl_3"/>
</dbReference>
<feature type="chain" id="PRO_5045535936" evidence="4">
    <location>
        <begin position="25"/>
        <end position="826"/>
    </location>
</feature>
<evidence type="ECO:0000256" key="2">
    <source>
        <dbReference type="ARBA" id="ARBA00023136"/>
    </source>
</evidence>
<accession>A0ABW2DLW1</accession>
<dbReference type="InterPro" id="IPR008969">
    <property type="entry name" value="CarboxyPept-like_regulatory"/>
</dbReference>
<dbReference type="Pfam" id="PF13620">
    <property type="entry name" value="CarboxypepD_reg"/>
    <property type="match status" value="1"/>
</dbReference>
<evidence type="ECO:0000256" key="3">
    <source>
        <dbReference type="ARBA" id="ARBA00023237"/>
    </source>
</evidence>
<dbReference type="InterPro" id="IPR037066">
    <property type="entry name" value="Plug_dom_sf"/>
</dbReference>
<sequence>MKKRALFLLGLLCLCLFFSMGSWAQTNSPAPAEAPSNAGGTISGTLTDSISGKPVEFATVALLKSGNTTAVAGTMTDAQGKFYFQNVPFGTYIMSFSFIGYKSKTSQAFSLTPSKPNVKLGNVSFAQASTNLDEVTVTNLRPTITQEADKMVVSIEGTALASGRTAFDVLSRAPGVFVDQDGNIQLNGRGGVTVMLDGKLTYMSASDIRNLLQSMSAENIKYIEIISTPSAKFDAEGASGILNINLKKNELYGMNGSVFTTGTYNFKQWAGTVGGNVNYKAGKWNSFLSLEHLKRAYNRDGTFTRVFYDGKEATYYDQTAYGKSKNLGPPNFRVGTDYSLTDKHSVGAMVYFNQNKRWENFNTATYIGDQPQLPEQYITANNFVVNTFRNFTSNLHYVGKLDTLGTTLSADIDFVNISNWGYSNFYNYFGAVGAAQPARTDFLYADSENGFDIYSGKIDFAKTFSKLGKVELGLKASHVVSDNDSRFFFNNDALVLDPRRTNHFLFTENIYAGYVNWNRKFGENFTLQAGLRAENTVNKGELLTTGAENSRNYLNLFPSLFVQQKVNDNYQISYSYSRRIQRPNYGHLNPFVIYRDPYTYWEGNPYLQPQLTNAIGITQTFKKNYSLVLNFQQLQNVISELPRIVPEDTLTVYYMGNVDDSKNFSLSAIAPVKITKKWDTNNTFTVSYNEFRMMVTEGQRLVNKNVLYTFQTNQNILLPKDFMLEVNGVVRSRGVSGLYVIQPMWWVHLGVRKSFMNKKLDVNLNVNDVFRTYRLRFDTSLGRNVNNFDQYFFSQNIGITLRYHFSRGQKFDPKRRNNNLEELNRT</sequence>
<gene>
    <name evidence="6" type="ORF">ACFQHR_14410</name>
</gene>
<organism evidence="6 7">
    <name type="scientific">Rufibacter roseus</name>
    <dbReference type="NCBI Taxonomy" id="1567108"/>
    <lineage>
        <taxon>Bacteria</taxon>
        <taxon>Pseudomonadati</taxon>
        <taxon>Bacteroidota</taxon>
        <taxon>Cytophagia</taxon>
        <taxon>Cytophagales</taxon>
        <taxon>Hymenobacteraceae</taxon>
        <taxon>Rufibacter</taxon>
    </lineage>
</organism>
<comment type="caution">
    <text evidence="6">The sequence shown here is derived from an EMBL/GenBank/DDBJ whole genome shotgun (WGS) entry which is preliminary data.</text>
</comment>
<dbReference type="SUPFAM" id="SSF56935">
    <property type="entry name" value="Porins"/>
    <property type="match status" value="1"/>
</dbReference>
<dbReference type="Gene3D" id="2.170.130.10">
    <property type="entry name" value="TonB-dependent receptor, plug domain"/>
    <property type="match status" value="1"/>
</dbReference>
<dbReference type="InterPro" id="IPR036942">
    <property type="entry name" value="Beta-barrel_TonB_sf"/>
</dbReference>